<feature type="region of interest" description="Disordered" evidence="1">
    <location>
        <begin position="177"/>
        <end position="199"/>
    </location>
</feature>
<evidence type="ECO:0000256" key="1">
    <source>
        <dbReference type="SAM" id="MobiDB-lite"/>
    </source>
</evidence>
<organism evidence="2 3">
    <name type="scientific">Stephania yunnanensis</name>
    <dbReference type="NCBI Taxonomy" id="152371"/>
    <lineage>
        <taxon>Eukaryota</taxon>
        <taxon>Viridiplantae</taxon>
        <taxon>Streptophyta</taxon>
        <taxon>Embryophyta</taxon>
        <taxon>Tracheophyta</taxon>
        <taxon>Spermatophyta</taxon>
        <taxon>Magnoliopsida</taxon>
        <taxon>Ranunculales</taxon>
        <taxon>Menispermaceae</taxon>
        <taxon>Menispermoideae</taxon>
        <taxon>Cissampelideae</taxon>
        <taxon>Stephania</taxon>
    </lineage>
</organism>
<dbReference type="EMBL" id="JBBNAF010000009">
    <property type="protein sequence ID" value="KAK9114832.1"/>
    <property type="molecule type" value="Genomic_DNA"/>
</dbReference>
<protein>
    <submittedName>
        <fullName evidence="2">Uncharacterized protein</fullName>
    </submittedName>
</protein>
<sequence length="239" mass="27255">MIDFRAVIVQCFQIEYDVPMAISRFKFSTSSVENLNATLLHIGFWRGCSLICVIVQVKKLQVFIINRLSRSLAQGAAGIQKKRNKDRDAIRTVPIFLDGHGRVFWRLRGSFREASILVQDIGTRVTATPKEKWFIYDGEQNKVVEKYISLSKNMLRMRKVSDKFAFATCEARLKDDTLDDPSPSSGVEVSDSQSLDGKNDKNLRSRCFSTRLQNFLRVGFSLHLGLLYVVIDLRVGVIR</sequence>
<evidence type="ECO:0000313" key="2">
    <source>
        <dbReference type="EMBL" id="KAK9114832.1"/>
    </source>
</evidence>
<proteinExistence type="predicted"/>
<dbReference type="Proteomes" id="UP001420932">
    <property type="component" value="Unassembled WGS sequence"/>
</dbReference>
<keyword evidence="3" id="KW-1185">Reference proteome</keyword>
<name>A0AAP0NPB1_9MAGN</name>
<accession>A0AAP0NPB1</accession>
<reference evidence="2 3" key="1">
    <citation type="submission" date="2024-01" db="EMBL/GenBank/DDBJ databases">
        <title>Genome assemblies of Stephania.</title>
        <authorList>
            <person name="Yang L."/>
        </authorList>
    </citation>
    <scope>NUCLEOTIDE SEQUENCE [LARGE SCALE GENOMIC DNA]</scope>
    <source>
        <strain evidence="2">YNDBR</strain>
        <tissue evidence="2">Leaf</tissue>
    </source>
</reference>
<gene>
    <name evidence="2" type="ORF">Syun_021629</name>
</gene>
<dbReference type="AlphaFoldDB" id="A0AAP0NPB1"/>
<comment type="caution">
    <text evidence="2">The sequence shown here is derived from an EMBL/GenBank/DDBJ whole genome shotgun (WGS) entry which is preliminary data.</text>
</comment>
<evidence type="ECO:0000313" key="3">
    <source>
        <dbReference type="Proteomes" id="UP001420932"/>
    </source>
</evidence>
<feature type="compositionally biased region" description="Polar residues" evidence="1">
    <location>
        <begin position="182"/>
        <end position="196"/>
    </location>
</feature>